<dbReference type="GO" id="GO:0015937">
    <property type="term" value="P:coenzyme A biosynthetic process"/>
    <property type="evidence" value="ECO:0007669"/>
    <property type="project" value="UniProtKB-UniPathway"/>
</dbReference>
<protein>
    <recommendedName>
        <fullName evidence="6 13">Pantothenate kinase</fullName>
        <ecNumber evidence="5 13">2.7.1.33</ecNumber>
    </recommendedName>
</protein>
<comment type="catalytic activity">
    <reaction evidence="1 13">
        <text>(R)-pantothenate + ATP = (R)-4'-phosphopantothenate + ADP + H(+)</text>
        <dbReference type="Rhea" id="RHEA:16373"/>
        <dbReference type="ChEBI" id="CHEBI:10986"/>
        <dbReference type="ChEBI" id="CHEBI:15378"/>
        <dbReference type="ChEBI" id="CHEBI:29032"/>
        <dbReference type="ChEBI" id="CHEBI:30616"/>
        <dbReference type="ChEBI" id="CHEBI:456216"/>
        <dbReference type="EC" id="2.7.1.33"/>
    </reaction>
</comment>
<evidence type="ECO:0000256" key="12">
    <source>
        <dbReference type="ARBA" id="ARBA00022993"/>
    </source>
</evidence>
<dbReference type="GO" id="GO:0005737">
    <property type="term" value="C:cytoplasm"/>
    <property type="evidence" value="ECO:0007669"/>
    <property type="project" value="UniProtKB-SubCell"/>
</dbReference>
<dbReference type="GO" id="GO:0004594">
    <property type="term" value="F:pantothenate kinase activity"/>
    <property type="evidence" value="ECO:0007669"/>
    <property type="project" value="UniProtKB-EC"/>
</dbReference>
<comment type="pathway">
    <text evidence="3 13">Cofactor biosynthesis; coenzyme A biosynthesis; CoA from (R)-pantothenate: step 1/5.</text>
</comment>
<dbReference type="InterPro" id="IPR006083">
    <property type="entry name" value="PRK/URK"/>
</dbReference>
<dbReference type="NCBIfam" id="TIGR00554">
    <property type="entry name" value="panK_bact"/>
    <property type="match status" value="1"/>
</dbReference>
<keyword evidence="12 13" id="KW-0173">Coenzyme A biosynthesis</keyword>
<comment type="similarity">
    <text evidence="4 13">Belongs to the prokaryotic pantothenate kinase family.</text>
</comment>
<dbReference type="UniPathway" id="UPA00241">
    <property type="reaction ID" value="UER00352"/>
</dbReference>
<sequence>MKYVNFHINIDYFFECLLKNILYSDIMYKKHYRCNNKKPYIIGISGSVASGKSTISKWLKMVLRKYFVSKNISIVTTDSFLYSNRILYDLDLMKKKGFPQTYNINNLIKFLIDIKYGIRNITIPVYSHFYQDIIPNSNILIKNTDIFIIEGLHVLNPWLYEIKTNGCFSLSDFFNFLIYINADDLLLKEWYLHRFLKLRYISKFFPESFFNYYSKISYKEAMEIATQIWENTNYENLKINILPTKEYANFIITKGYNHNIDHIQLRNKIDILYY</sequence>
<keyword evidence="10 15" id="KW-0418">Kinase</keyword>
<evidence type="ECO:0000256" key="1">
    <source>
        <dbReference type="ARBA" id="ARBA00001206"/>
    </source>
</evidence>
<dbReference type="AlphaFoldDB" id="A0A4D6YBQ2"/>
<feature type="domain" description="Phosphoribulokinase/uridine kinase" evidence="14">
    <location>
        <begin position="41"/>
        <end position="194"/>
    </location>
</feature>
<dbReference type="SUPFAM" id="SSF52540">
    <property type="entry name" value="P-loop containing nucleoside triphosphate hydrolases"/>
    <property type="match status" value="1"/>
</dbReference>
<dbReference type="Pfam" id="PF00485">
    <property type="entry name" value="PRK"/>
    <property type="match status" value="1"/>
</dbReference>
<dbReference type="EMBL" id="CP033004">
    <property type="protein sequence ID" value="QCI23090.1"/>
    <property type="molecule type" value="Genomic_DNA"/>
</dbReference>
<evidence type="ECO:0000256" key="9">
    <source>
        <dbReference type="ARBA" id="ARBA00022741"/>
    </source>
</evidence>
<keyword evidence="9" id="KW-0547">Nucleotide-binding</keyword>
<evidence type="ECO:0000256" key="13">
    <source>
        <dbReference type="RuleBase" id="RU003530"/>
    </source>
</evidence>
<dbReference type="PIRSF" id="PIRSF000545">
    <property type="entry name" value="Pantothenate_kin"/>
    <property type="match status" value="1"/>
</dbReference>
<dbReference type="GO" id="GO:0005524">
    <property type="term" value="F:ATP binding"/>
    <property type="evidence" value="ECO:0007669"/>
    <property type="project" value="UniProtKB-KW"/>
</dbReference>
<dbReference type="RefSeq" id="WP_158336261.1">
    <property type="nucleotide sequence ID" value="NZ_CP033004.1"/>
</dbReference>
<evidence type="ECO:0000256" key="4">
    <source>
        <dbReference type="ARBA" id="ARBA00006087"/>
    </source>
</evidence>
<comment type="subcellular location">
    <subcellularLocation>
        <location evidence="2 13">Cytoplasm</location>
    </subcellularLocation>
</comment>
<dbReference type="OrthoDB" id="1550976at2"/>
<keyword evidence="7 13" id="KW-0963">Cytoplasm</keyword>
<dbReference type="InterPro" id="IPR027417">
    <property type="entry name" value="P-loop_NTPase"/>
</dbReference>
<organism evidence="15 16">
    <name type="scientific">Buchnera aphidicola subsp. Melaphis rhois</name>
    <dbReference type="NCBI Taxonomy" id="118103"/>
    <lineage>
        <taxon>Bacteria</taxon>
        <taxon>Pseudomonadati</taxon>
        <taxon>Pseudomonadota</taxon>
        <taxon>Gammaproteobacteria</taxon>
        <taxon>Enterobacterales</taxon>
        <taxon>Erwiniaceae</taxon>
        <taxon>Buchnera</taxon>
    </lineage>
</organism>
<dbReference type="EC" id="2.7.1.33" evidence="5 13"/>
<keyword evidence="11" id="KW-0067">ATP-binding</keyword>
<dbReference type="InterPro" id="IPR004566">
    <property type="entry name" value="PanK"/>
</dbReference>
<name>A0A4D6YBQ2_BUCMH</name>
<evidence type="ECO:0000256" key="3">
    <source>
        <dbReference type="ARBA" id="ARBA00005225"/>
    </source>
</evidence>
<dbReference type="Gene3D" id="3.40.50.300">
    <property type="entry name" value="P-loop containing nucleotide triphosphate hydrolases"/>
    <property type="match status" value="1"/>
</dbReference>
<evidence type="ECO:0000313" key="16">
    <source>
        <dbReference type="Proteomes" id="UP000298566"/>
    </source>
</evidence>
<reference evidence="15 16" key="1">
    <citation type="submission" date="2018-10" db="EMBL/GenBank/DDBJ databases">
        <title>Comparative functional genomics of the obligate endosymbiont Buchnera aphidicola.</title>
        <authorList>
            <person name="Chong R.A."/>
        </authorList>
    </citation>
    <scope>NUCLEOTIDE SEQUENCE [LARGE SCALE GENOMIC DNA]</scope>
    <source>
        <strain evidence="15 16">Mrh</strain>
    </source>
</reference>
<evidence type="ECO:0000256" key="5">
    <source>
        <dbReference type="ARBA" id="ARBA00012102"/>
    </source>
</evidence>
<evidence type="ECO:0000256" key="8">
    <source>
        <dbReference type="ARBA" id="ARBA00022679"/>
    </source>
</evidence>
<evidence type="ECO:0000256" key="6">
    <source>
        <dbReference type="ARBA" id="ARBA00015080"/>
    </source>
</evidence>
<keyword evidence="8 15" id="KW-0808">Transferase</keyword>
<accession>A0A4D6YBQ2</accession>
<gene>
    <name evidence="15" type="ORF">D9V73_00220</name>
</gene>
<dbReference type="Proteomes" id="UP000298566">
    <property type="component" value="Chromosome"/>
</dbReference>
<evidence type="ECO:0000259" key="14">
    <source>
        <dbReference type="Pfam" id="PF00485"/>
    </source>
</evidence>
<evidence type="ECO:0000256" key="2">
    <source>
        <dbReference type="ARBA" id="ARBA00004496"/>
    </source>
</evidence>
<dbReference type="PANTHER" id="PTHR10285">
    <property type="entry name" value="URIDINE KINASE"/>
    <property type="match status" value="1"/>
</dbReference>
<evidence type="ECO:0000256" key="7">
    <source>
        <dbReference type="ARBA" id="ARBA00022490"/>
    </source>
</evidence>
<evidence type="ECO:0000313" key="15">
    <source>
        <dbReference type="EMBL" id="QCI23090.1"/>
    </source>
</evidence>
<proteinExistence type="inferred from homology"/>
<evidence type="ECO:0000256" key="10">
    <source>
        <dbReference type="ARBA" id="ARBA00022777"/>
    </source>
</evidence>
<evidence type="ECO:0000256" key="11">
    <source>
        <dbReference type="ARBA" id="ARBA00022840"/>
    </source>
</evidence>